<comment type="caution">
    <text evidence="2">The sequence shown here is derived from an EMBL/GenBank/DDBJ whole genome shotgun (WGS) entry which is preliminary data.</text>
</comment>
<dbReference type="EMBL" id="BMAU01021361">
    <property type="protein sequence ID" value="GFY22471.1"/>
    <property type="molecule type" value="Genomic_DNA"/>
</dbReference>
<organism evidence="2 3">
    <name type="scientific">Trichonephila clavipes</name>
    <name type="common">Golden silk orbweaver</name>
    <name type="synonym">Nephila clavipes</name>
    <dbReference type="NCBI Taxonomy" id="2585209"/>
    <lineage>
        <taxon>Eukaryota</taxon>
        <taxon>Metazoa</taxon>
        <taxon>Ecdysozoa</taxon>
        <taxon>Arthropoda</taxon>
        <taxon>Chelicerata</taxon>
        <taxon>Arachnida</taxon>
        <taxon>Araneae</taxon>
        <taxon>Araneomorphae</taxon>
        <taxon>Entelegynae</taxon>
        <taxon>Araneoidea</taxon>
        <taxon>Nephilidae</taxon>
        <taxon>Trichonephila</taxon>
    </lineage>
</organism>
<feature type="compositionally biased region" description="Polar residues" evidence="1">
    <location>
        <begin position="58"/>
        <end position="72"/>
    </location>
</feature>
<protein>
    <submittedName>
        <fullName evidence="2">Uncharacterized protein</fullName>
    </submittedName>
</protein>
<feature type="compositionally biased region" description="Basic and acidic residues" evidence="1">
    <location>
        <begin position="42"/>
        <end position="56"/>
    </location>
</feature>
<gene>
    <name evidence="2" type="primary">NCL1_51771</name>
    <name evidence="2" type="ORF">TNCV_2177321</name>
</gene>
<name>A0A8X7B7Q1_TRICX</name>
<evidence type="ECO:0000313" key="3">
    <source>
        <dbReference type="Proteomes" id="UP000887159"/>
    </source>
</evidence>
<feature type="compositionally biased region" description="Polar residues" evidence="1">
    <location>
        <begin position="80"/>
        <end position="91"/>
    </location>
</feature>
<feature type="compositionally biased region" description="Basic and acidic residues" evidence="1">
    <location>
        <begin position="99"/>
        <end position="111"/>
    </location>
</feature>
<sequence length="140" mass="16832">MSTDDDRWRNWRNWEVLHRPNNDRKNYRGDYENGRQRNQWVESRDRFNRDDRKYNDRGYQSGNRVQSENLSQGDHRKRGSSTNFNKGNQRQGGRFNVLKVRDEQNNHSQSEKYEPIKLSASCISAMVLTYNLILLNETFT</sequence>
<feature type="region of interest" description="Disordered" evidence="1">
    <location>
        <begin position="20"/>
        <end position="111"/>
    </location>
</feature>
<dbReference type="AlphaFoldDB" id="A0A8X7B7Q1"/>
<feature type="compositionally biased region" description="Basic and acidic residues" evidence="1">
    <location>
        <begin position="20"/>
        <end position="35"/>
    </location>
</feature>
<proteinExistence type="predicted"/>
<reference evidence="2" key="1">
    <citation type="submission" date="2020-08" db="EMBL/GenBank/DDBJ databases">
        <title>Multicomponent nature underlies the extraordinary mechanical properties of spider dragline silk.</title>
        <authorList>
            <person name="Kono N."/>
            <person name="Nakamura H."/>
            <person name="Mori M."/>
            <person name="Yoshida Y."/>
            <person name="Ohtoshi R."/>
            <person name="Malay A.D."/>
            <person name="Moran D.A.P."/>
            <person name="Tomita M."/>
            <person name="Numata K."/>
            <person name="Arakawa K."/>
        </authorList>
    </citation>
    <scope>NUCLEOTIDE SEQUENCE</scope>
</reference>
<keyword evidence="3" id="KW-1185">Reference proteome</keyword>
<dbReference type="Proteomes" id="UP000887159">
    <property type="component" value="Unassembled WGS sequence"/>
</dbReference>
<evidence type="ECO:0000256" key="1">
    <source>
        <dbReference type="SAM" id="MobiDB-lite"/>
    </source>
</evidence>
<evidence type="ECO:0000313" key="2">
    <source>
        <dbReference type="EMBL" id="GFY22471.1"/>
    </source>
</evidence>
<accession>A0A8X7B7Q1</accession>